<organism evidence="3 4">
    <name type="scientific">Nocardioides eburneiflavus</name>
    <dbReference type="NCBI Taxonomy" id="2518372"/>
    <lineage>
        <taxon>Bacteria</taxon>
        <taxon>Bacillati</taxon>
        <taxon>Actinomycetota</taxon>
        <taxon>Actinomycetes</taxon>
        <taxon>Propionibacteriales</taxon>
        <taxon>Nocardioidaceae</taxon>
        <taxon>Nocardioides</taxon>
    </lineage>
</organism>
<dbReference type="CDD" id="cd10918">
    <property type="entry name" value="CE4_NodB_like_5s_6s"/>
    <property type="match status" value="1"/>
</dbReference>
<dbReference type="InterPro" id="IPR011330">
    <property type="entry name" value="Glyco_hydro/deAcase_b/a-brl"/>
</dbReference>
<accession>A0A4Z1CMA4</accession>
<feature type="compositionally biased region" description="Low complexity" evidence="1">
    <location>
        <begin position="1"/>
        <end position="19"/>
    </location>
</feature>
<evidence type="ECO:0000256" key="1">
    <source>
        <dbReference type="SAM" id="MobiDB-lite"/>
    </source>
</evidence>
<feature type="domain" description="NodB homology" evidence="2">
    <location>
        <begin position="147"/>
        <end position="323"/>
    </location>
</feature>
<dbReference type="SUPFAM" id="SSF88713">
    <property type="entry name" value="Glycoside hydrolase/deacetylase"/>
    <property type="match status" value="1"/>
</dbReference>
<dbReference type="AlphaFoldDB" id="A0A4Z1CMA4"/>
<dbReference type="InterPro" id="IPR002509">
    <property type="entry name" value="NODB_dom"/>
</dbReference>
<evidence type="ECO:0000313" key="4">
    <source>
        <dbReference type="Proteomes" id="UP000297496"/>
    </source>
</evidence>
<protein>
    <submittedName>
        <fullName evidence="3">Polysaccharide deacetylase family protein</fullName>
    </submittedName>
</protein>
<dbReference type="EMBL" id="SRRO01000001">
    <property type="protein sequence ID" value="TGN63979.1"/>
    <property type="molecule type" value="Genomic_DNA"/>
</dbReference>
<name>A0A4Z1CMA4_9ACTN</name>
<dbReference type="Pfam" id="PF01522">
    <property type="entry name" value="Polysacc_deac_1"/>
    <property type="match status" value="1"/>
</dbReference>
<dbReference type="GO" id="GO:0016810">
    <property type="term" value="F:hydrolase activity, acting on carbon-nitrogen (but not peptide) bonds"/>
    <property type="evidence" value="ECO:0007669"/>
    <property type="project" value="InterPro"/>
</dbReference>
<feature type="region of interest" description="Disordered" evidence="1">
    <location>
        <begin position="1"/>
        <end position="35"/>
    </location>
</feature>
<proteinExistence type="predicted"/>
<dbReference type="GO" id="GO:0005975">
    <property type="term" value="P:carbohydrate metabolic process"/>
    <property type="evidence" value="ECO:0007669"/>
    <property type="project" value="InterPro"/>
</dbReference>
<dbReference type="InterPro" id="IPR050248">
    <property type="entry name" value="Polysacc_deacetylase_ArnD"/>
</dbReference>
<feature type="region of interest" description="Disordered" evidence="1">
    <location>
        <begin position="72"/>
        <end position="105"/>
    </location>
</feature>
<keyword evidence="4" id="KW-1185">Reference proteome</keyword>
<gene>
    <name evidence="3" type="ORF">EXE59_08450</name>
</gene>
<evidence type="ECO:0000313" key="3">
    <source>
        <dbReference type="EMBL" id="TGN63979.1"/>
    </source>
</evidence>
<dbReference type="PROSITE" id="PS51677">
    <property type="entry name" value="NODB"/>
    <property type="match status" value="1"/>
</dbReference>
<comment type="caution">
    <text evidence="3">The sequence shown here is derived from an EMBL/GenBank/DDBJ whole genome shotgun (WGS) entry which is preliminary data.</text>
</comment>
<sequence length="323" mass="33747">MRAGPGTPARPGGPAAPAGSAPPPGRAAPTGAPLATCSSASTISPLVPALARSVGTRAGAAGRVASICPKQGTSVPCRSRRADARPSVGPVAVTTQGPSTVRRPGPPFTLCFHGVGVPTHEREPGEAGYWVGRDQLLEILDWVAQSPQVALSFDDGNRSDVDVVLPALVERDLVATFFPVVDRIGDAWSTSVRGLEELLAAGMDVGTHGLTHRPWAGLRGEAARAEILSPRPALEDLLGRRVDRAAAPLGRYDRHTLALLRTGGCAEVNLSDQRPARPGAWLQPRFSVRADDTAASLQARMLASTAPARRVRNAAASLVKRLR</sequence>
<dbReference type="Proteomes" id="UP000297496">
    <property type="component" value="Unassembled WGS sequence"/>
</dbReference>
<reference evidence="3 4" key="1">
    <citation type="submission" date="2019-04" db="EMBL/GenBank/DDBJ databases">
        <title>Three New Species of Nocardioides, Nocardioides euryhalodurans sp. nov., Nocardioides seonyuensis sp. nov. and Nocardioides eburneoflavus sp. nov. Isolated from Soil.</title>
        <authorList>
            <person name="Roh S.G."/>
            <person name="Lee C."/>
            <person name="Kim M.-K."/>
            <person name="Kim S.B."/>
        </authorList>
    </citation>
    <scope>NUCLEOTIDE SEQUENCE [LARGE SCALE GENOMIC DNA]</scope>
    <source>
        <strain evidence="3 4">MMS17-SY213</strain>
    </source>
</reference>
<dbReference type="OrthoDB" id="9763050at2"/>
<dbReference type="Gene3D" id="3.20.20.370">
    <property type="entry name" value="Glycoside hydrolase/deacetylase"/>
    <property type="match status" value="1"/>
</dbReference>
<dbReference type="PANTHER" id="PTHR10587">
    <property type="entry name" value="GLYCOSYL TRANSFERASE-RELATED"/>
    <property type="match status" value="1"/>
</dbReference>
<evidence type="ECO:0000259" key="2">
    <source>
        <dbReference type="PROSITE" id="PS51677"/>
    </source>
</evidence>